<proteinExistence type="predicted"/>
<dbReference type="Gene3D" id="2.40.50.140">
    <property type="entry name" value="Nucleic acid-binding proteins"/>
    <property type="match status" value="1"/>
</dbReference>
<dbReference type="Proteomes" id="UP000834106">
    <property type="component" value="Chromosome 10"/>
</dbReference>
<protein>
    <recommendedName>
        <fullName evidence="3">Replication protein</fullName>
    </recommendedName>
</protein>
<dbReference type="EMBL" id="OU503045">
    <property type="protein sequence ID" value="CAI9770441.1"/>
    <property type="molecule type" value="Genomic_DNA"/>
</dbReference>
<dbReference type="AlphaFoldDB" id="A0AAD2E0M4"/>
<dbReference type="InterPro" id="IPR012340">
    <property type="entry name" value="NA-bd_OB-fold"/>
</dbReference>
<sequence length="182" mass="21148">MDYSCVPDYQNNPMRTEPWLFLTHVSSFVNRSKGGKGLLELKGSNYNIRGYPIGEKSTAFCRQCNIQDVSYIRRYLLKFIVSDDYTEVVITLFDAAESLAGCSVVEYAKEVFTKKEKSGYYRNLVLIEDKEYKFLVKMDKKGQSNRDQKQIVVQEVYKTVNGGKKIEEVRSHHLDKKMKLEK</sequence>
<name>A0AAD2E0M4_9LAMI</name>
<evidence type="ECO:0008006" key="3">
    <source>
        <dbReference type="Google" id="ProtNLM"/>
    </source>
</evidence>
<dbReference type="SUPFAM" id="SSF50249">
    <property type="entry name" value="Nucleic acid-binding proteins"/>
    <property type="match status" value="1"/>
</dbReference>
<evidence type="ECO:0000313" key="2">
    <source>
        <dbReference type="Proteomes" id="UP000834106"/>
    </source>
</evidence>
<organism evidence="1 2">
    <name type="scientific">Fraxinus pennsylvanica</name>
    <dbReference type="NCBI Taxonomy" id="56036"/>
    <lineage>
        <taxon>Eukaryota</taxon>
        <taxon>Viridiplantae</taxon>
        <taxon>Streptophyta</taxon>
        <taxon>Embryophyta</taxon>
        <taxon>Tracheophyta</taxon>
        <taxon>Spermatophyta</taxon>
        <taxon>Magnoliopsida</taxon>
        <taxon>eudicotyledons</taxon>
        <taxon>Gunneridae</taxon>
        <taxon>Pentapetalae</taxon>
        <taxon>asterids</taxon>
        <taxon>lamiids</taxon>
        <taxon>Lamiales</taxon>
        <taxon>Oleaceae</taxon>
        <taxon>Oleeae</taxon>
        <taxon>Fraxinus</taxon>
    </lineage>
</organism>
<accession>A0AAD2E0M4</accession>
<gene>
    <name evidence="1" type="ORF">FPE_LOCUS17522</name>
</gene>
<reference evidence="1" key="1">
    <citation type="submission" date="2023-05" db="EMBL/GenBank/DDBJ databases">
        <authorList>
            <person name="Huff M."/>
        </authorList>
    </citation>
    <scope>NUCLEOTIDE SEQUENCE</scope>
</reference>
<keyword evidence="2" id="KW-1185">Reference proteome</keyword>
<evidence type="ECO:0000313" key="1">
    <source>
        <dbReference type="EMBL" id="CAI9770441.1"/>
    </source>
</evidence>